<feature type="compositionally biased region" description="Polar residues" evidence="1">
    <location>
        <begin position="426"/>
        <end position="439"/>
    </location>
</feature>
<feature type="domain" description="Alpha/beta hydrolase fold-3" evidence="2">
    <location>
        <begin position="460"/>
        <end position="543"/>
    </location>
</feature>
<dbReference type="Proteomes" id="UP000030651">
    <property type="component" value="Unassembled WGS sequence"/>
</dbReference>
<keyword evidence="4" id="KW-1185">Reference proteome</keyword>
<dbReference type="STRING" id="1229662.W3WZR7"/>
<dbReference type="InterPro" id="IPR029058">
    <property type="entry name" value="AB_hydrolase_fold"/>
</dbReference>
<feature type="compositionally biased region" description="Basic residues" evidence="1">
    <location>
        <begin position="677"/>
        <end position="695"/>
    </location>
</feature>
<feature type="region of interest" description="Disordered" evidence="1">
    <location>
        <begin position="411"/>
        <end position="455"/>
    </location>
</feature>
<dbReference type="Pfam" id="PF07859">
    <property type="entry name" value="Abhydrolase_3"/>
    <property type="match status" value="2"/>
</dbReference>
<dbReference type="eggNOG" id="KOG4388">
    <property type="taxonomic scope" value="Eukaryota"/>
</dbReference>
<evidence type="ECO:0000256" key="1">
    <source>
        <dbReference type="SAM" id="MobiDB-lite"/>
    </source>
</evidence>
<feature type="region of interest" description="Disordered" evidence="1">
    <location>
        <begin position="616"/>
        <end position="723"/>
    </location>
</feature>
<dbReference type="PANTHER" id="PTHR23025:SF3">
    <property type="entry name" value="HORMONE-SENSITIVE LIPASE"/>
    <property type="match status" value="1"/>
</dbReference>
<dbReference type="HOGENOM" id="CLU_003590_1_0_1"/>
<dbReference type="GO" id="GO:0004771">
    <property type="term" value="F:sterol ester esterase activity"/>
    <property type="evidence" value="ECO:0007669"/>
    <property type="project" value="TreeGrafter"/>
</dbReference>
<dbReference type="GO" id="GO:0004806">
    <property type="term" value="F:triacylglycerol lipase activity"/>
    <property type="evidence" value="ECO:0007669"/>
    <property type="project" value="TreeGrafter"/>
</dbReference>
<dbReference type="GO" id="GO:0005829">
    <property type="term" value="C:cytosol"/>
    <property type="evidence" value="ECO:0007669"/>
    <property type="project" value="TreeGrafter"/>
</dbReference>
<dbReference type="EMBL" id="KI912114">
    <property type="protein sequence ID" value="ETS79254.1"/>
    <property type="molecule type" value="Genomic_DNA"/>
</dbReference>
<evidence type="ECO:0000313" key="3">
    <source>
        <dbReference type="EMBL" id="ETS79254.1"/>
    </source>
</evidence>
<feature type="region of interest" description="Disordered" evidence="1">
    <location>
        <begin position="364"/>
        <end position="397"/>
    </location>
</feature>
<name>W3WZR7_PESFW</name>
<dbReference type="OMA" id="NMYDATY"/>
<dbReference type="SUPFAM" id="SSF53474">
    <property type="entry name" value="alpha/beta-Hydrolases"/>
    <property type="match status" value="1"/>
</dbReference>
<dbReference type="AlphaFoldDB" id="W3WZR7"/>
<feature type="compositionally biased region" description="Basic and acidic residues" evidence="1">
    <location>
        <begin position="625"/>
        <end position="635"/>
    </location>
</feature>
<dbReference type="GeneID" id="19274120"/>
<dbReference type="InterPro" id="IPR013094">
    <property type="entry name" value="AB_hydrolase_3"/>
</dbReference>
<accession>W3WZR7</accession>
<proteinExistence type="predicted"/>
<protein>
    <recommendedName>
        <fullName evidence="2">Alpha/beta hydrolase fold-3 domain-containing protein</fullName>
    </recommendedName>
</protein>
<dbReference type="RefSeq" id="XP_007835879.1">
    <property type="nucleotide sequence ID" value="XM_007837688.1"/>
</dbReference>
<dbReference type="GO" id="GO:0019433">
    <property type="term" value="P:triglyceride catabolic process"/>
    <property type="evidence" value="ECO:0007669"/>
    <property type="project" value="TreeGrafter"/>
</dbReference>
<reference evidence="4" key="1">
    <citation type="journal article" date="2015" name="BMC Genomics">
        <title>Genomic and transcriptomic analysis of the endophytic fungus Pestalotiopsis fici reveals its lifestyle and high potential for synthesis of natural products.</title>
        <authorList>
            <person name="Wang X."/>
            <person name="Zhang X."/>
            <person name="Liu L."/>
            <person name="Xiang M."/>
            <person name="Wang W."/>
            <person name="Sun X."/>
            <person name="Che Y."/>
            <person name="Guo L."/>
            <person name="Liu G."/>
            <person name="Guo L."/>
            <person name="Wang C."/>
            <person name="Yin W.B."/>
            <person name="Stadler M."/>
            <person name="Zhang X."/>
            <person name="Liu X."/>
        </authorList>
    </citation>
    <scope>NUCLEOTIDE SEQUENCE [LARGE SCALE GENOMIC DNA]</scope>
    <source>
        <strain evidence="4">W106-1 / CGMCC3.15140</strain>
    </source>
</reference>
<dbReference type="PANTHER" id="PTHR23025">
    <property type="entry name" value="TRIACYLGLYCEROL LIPASE"/>
    <property type="match status" value="1"/>
</dbReference>
<evidence type="ECO:0000313" key="4">
    <source>
        <dbReference type="Proteomes" id="UP000030651"/>
    </source>
</evidence>
<dbReference type="OrthoDB" id="5570009at2759"/>
<organism evidence="3 4">
    <name type="scientific">Pestalotiopsis fici (strain W106-1 / CGMCC3.15140)</name>
    <dbReference type="NCBI Taxonomy" id="1229662"/>
    <lineage>
        <taxon>Eukaryota</taxon>
        <taxon>Fungi</taxon>
        <taxon>Dikarya</taxon>
        <taxon>Ascomycota</taxon>
        <taxon>Pezizomycotina</taxon>
        <taxon>Sordariomycetes</taxon>
        <taxon>Xylariomycetidae</taxon>
        <taxon>Amphisphaeriales</taxon>
        <taxon>Sporocadaceae</taxon>
        <taxon>Pestalotiopsis</taxon>
    </lineage>
</organism>
<feature type="compositionally biased region" description="Basic and acidic residues" evidence="1">
    <location>
        <begin position="411"/>
        <end position="421"/>
    </location>
</feature>
<feature type="domain" description="Alpha/beta hydrolase fold-3" evidence="2">
    <location>
        <begin position="220"/>
        <end position="373"/>
    </location>
</feature>
<sequence>MIDHVLGRPSVKSRRFQVLAVLAFWSVYIFKGDRHGPPIIRLFSKLSSKKLTAWQTVLFTMMYLYAARNFSTLVGLASPEPMSNMYDKKYFRATWVLTALDAGYWTAMKIKYKWLRDIASLVFSVFYMVAAEQADEKVRKVRGMLTVEHLRVSWNKGTTPYLQFLQGLVRPRFTRWPPRAIRIPRPSSSDYNEVVSGWLYYDGPIADLEHINKMILDIPGGGFVAMDPRCNDDKLFAWSGKTGLPVLSLDYKKAPEFPYPYALNECFDVYTSIVKSKGRCIGMSGRRVPKIVLTGDSAGGNLATALTLMIIEHNMSHKRSGSVELPIPDGLVLLYPGLDMNIGNWMSDEQMALVKDRRMRGTNKNYLRRKSRQYTDVAGTPHESEDEGDTPSMDTGAAKPAEITRAPTDEALRSPHPEYSHAHPQTWPQSPAVSPISQRRNSRSNSHKPQPPLQTRLAMSSMISYFNDRVLTPEMMRAMIILYVGPHNRPDFSQDYLLSPILAPDILLQQFPKTHFLTGERDPLVDDTVIFAGRLRKAKQAYFSQRTSQHLGVLDDISDFDEKDVAEVVLIPGISHGFTQFPTLYPPAWKLIDRCAMWAVDLLNAAEMRDRREYEQRANRHHRRVESSGDEDRPLEINMTRGAAARGGRTSSDEKMAKEMPQSDTAEEAQESDGLSRRKRANGRARLNGKSKSIIKLKSTDDLLGRRMQGLAGSLTGVRDEDD</sequence>
<dbReference type="InParanoid" id="W3WZR7"/>
<gene>
    <name evidence="3" type="ORF">PFICI_09107</name>
</gene>
<dbReference type="KEGG" id="pfy:PFICI_09107"/>
<dbReference type="Gene3D" id="3.40.50.1820">
    <property type="entry name" value="alpha/beta hydrolase"/>
    <property type="match status" value="2"/>
</dbReference>
<evidence type="ECO:0000259" key="2">
    <source>
        <dbReference type="Pfam" id="PF07859"/>
    </source>
</evidence>